<feature type="compositionally biased region" description="Basic and acidic residues" evidence="1">
    <location>
        <begin position="732"/>
        <end position="742"/>
    </location>
</feature>
<proteinExistence type="predicted"/>
<feature type="compositionally biased region" description="Basic and acidic residues" evidence="1">
    <location>
        <begin position="703"/>
        <end position="721"/>
    </location>
</feature>
<organism evidence="3 4">
    <name type="scientific">Letharia lupina</name>
    <dbReference type="NCBI Taxonomy" id="560253"/>
    <lineage>
        <taxon>Eukaryota</taxon>
        <taxon>Fungi</taxon>
        <taxon>Dikarya</taxon>
        <taxon>Ascomycota</taxon>
        <taxon>Pezizomycotina</taxon>
        <taxon>Lecanoromycetes</taxon>
        <taxon>OSLEUM clade</taxon>
        <taxon>Lecanoromycetidae</taxon>
        <taxon>Lecanorales</taxon>
        <taxon>Lecanorineae</taxon>
        <taxon>Parmeliaceae</taxon>
        <taxon>Letharia</taxon>
    </lineage>
</organism>
<feature type="region of interest" description="Disordered" evidence="1">
    <location>
        <begin position="680"/>
        <end position="767"/>
    </location>
</feature>
<evidence type="ECO:0000256" key="2">
    <source>
        <dbReference type="SAM" id="Phobius"/>
    </source>
</evidence>
<accession>A0A8H6C8B3</accession>
<feature type="transmembrane region" description="Helical" evidence="2">
    <location>
        <begin position="398"/>
        <end position="419"/>
    </location>
</feature>
<feature type="transmembrane region" description="Helical" evidence="2">
    <location>
        <begin position="431"/>
        <end position="451"/>
    </location>
</feature>
<keyword evidence="4" id="KW-1185">Reference proteome</keyword>
<protein>
    <submittedName>
        <fullName evidence="3">Uncharacterized protein</fullName>
    </submittedName>
</protein>
<dbReference type="Proteomes" id="UP000593566">
    <property type="component" value="Unassembled WGS sequence"/>
</dbReference>
<evidence type="ECO:0000256" key="1">
    <source>
        <dbReference type="SAM" id="MobiDB-lite"/>
    </source>
</evidence>
<name>A0A8H6C8B3_9LECA</name>
<evidence type="ECO:0000313" key="4">
    <source>
        <dbReference type="Proteomes" id="UP000593566"/>
    </source>
</evidence>
<feature type="transmembrane region" description="Helical" evidence="2">
    <location>
        <begin position="217"/>
        <end position="239"/>
    </location>
</feature>
<feature type="transmembrane region" description="Helical" evidence="2">
    <location>
        <begin position="531"/>
        <end position="555"/>
    </location>
</feature>
<reference evidence="3 4" key="1">
    <citation type="journal article" date="2020" name="Genomics">
        <title>Complete, high-quality genomes from long-read metagenomic sequencing of two wolf lichen thalli reveals enigmatic genome architecture.</title>
        <authorList>
            <person name="McKenzie S.K."/>
            <person name="Walston R.F."/>
            <person name="Allen J.L."/>
        </authorList>
    </citation>
    <scope>NUCLEOTIDE SEQUENCE [LARGE SCALE GENOMIC DNA]</scope>
    <source>
        <strain evidence="3">WasteWater1</strain>
    </source>
</reference>
<dbReference type="GeneID" id="59334253"/>
<feature type="transmembrane region" description="Helical" evidence="2">
    <location>
        <begin position="629"/>
        <end position="649"/>
    </location>
</feature>
<feature type="transmembrane region" description="Helical" evidence="2">
    <location>
        <begin position="575"/>
        <end position="598"/>
    </location>
</feature>
<comment type="caution">
    <text evidence="3">The sequence shown here is derived from an EMBL/GenBank/DDBJ whole genome shotgun (WGS) entry which is preliminary data.</text>
</comment>
<gene>
    <name evidence="3" type="ORF">HO133_005848</name>
</gene>
<feature type="compositionally biased region" description="Polar residues" evidence="1">
    <location>
        <begin position="749"/>
        <end position="767"/>
    </location>
</feature>
<keyword evidence="2" id="KW-1133">Transmembrane helix</keyword>
<sequence>MRLNLAACGVEFVNGTYPGNYTYKYPNYAYNGTIRGILKHVVPPPPLITVQGCRNICGEGSDYYAWVDVSSTITTWVLPVVGLILQAPFESNENFKSFLALARWIGNPIASISYVLWNIKITGKCAMMVDMATPYDEFPGEDSQFAQMRDSLYILSVMNQYLIRRDLVGQDETMIAAEKLLRIALFSDELPMTTEASLTDQRKKLAGTIRVFRKKGVIPVFVSTLWFLLAMAISIQSAFGNIGTNQAAHNLALGLLLAFLPIFILSCVVDRNAVAAGRIRVKLNRLLASVRSALIDDELRETYRKRIHRPPEFFHWIRLLGDDSFEDFFTDFAGQGRIRWHYGVAHPLLCSFEDKFMAEDGRGWLPEHNANRARTFMRDHRDEDHRLIWFDPRMIRQIASSICVVCTSAGGAFILSYYTPTVGLGCRSGGYMIYVVTTMTLFLVEMLCWGFRPGYLENRRWVWWISDHTPRDPVSTLLCHFERTLNRANTGQFTKAGRTKVKRMLDWWEKSRWTDHVDMLLRVIEVENSIWLAYIVFAQTVGSYVTCDCISSIWASGGGYTDFENVDFYREHGVTYYWGVGTSLSCAVLVVGLAYIVAEFCTQSHLATEDFGNASEGIRFTRRFKKYTYWIRLLLGLWDKILILIWKVVRIPWQSATGREPTAFNKTLIWDWNAKPSNADGAANQALNDQSRRRSSTGPLIEELQHEGSSRDSRTPERLDGDGPEAQTDGGQQHDTHDEILPRIRMPTLQLSPQMHSGYTSSHPPSP</sequence>
<keyword evidence="2" id="KW-0472">Membrane</keyword>
<dbReference type="AlphaFoldDB" id="A0A8H6C8B3"/>
<dbReference type="EMBL" id="JACCJB010000022">
    <property type="protein sequence ID" value="KAF6218499.1"/>
    <property type="molecule type" value="Genomic_DNA"/>
</dbReference>
<dbReference type="RefSeq" id="XP_037147934.1">
    <property type="nucleotide sequence ID" value="XM_037296753.1"/>
</dbReference>
<keyword evidence="2" id="KW-0812">Transmembrane</keyword>
<evidence type="ECO:0000313" key="3">
    <source>
        <dbReference type="EMBL" id="KAF6218499.1"/>
    </source>
</evidence>
<feature type="transmembrane region" description="Helical" evidence="2">
    <location>
        <begin position="251"/>
        <end position="269"/>
    </location>
</feature>